<reference evidence="3" key="1">
    <citation type="submission" date="2016-02" db="EMBL/GenBank/DDBJ databases">
        <title>Draft genome sequence of Microdochium bolleyi, a fungal endophyte of beachgrass.</title>
        <authorList>
            <consortium name="DOE Joint Genome Institute"/>
            <person name="David A.S."/>
            <person name="May G."/>
            <person name="Haridas S."/>
            <person name="Lim J."/>
            <person name="Wang M."/>
            <person name="Labutti K."/>
            <person name="Lipzen A."/>
            <person name="Barry K."/>
            <person name="Grigoriev I.V."/>
        </authorList>
    </citation>
    <scope>NUCLEOTIDE SEQUENCE [LARGE SCALE GENOMIC DNA]</scope>
    <source>
        <strain evidence="3">J235TASD1</strain>
    </source>
</reference>
<dbReference type="EMBL" id="KQ964261">
    <property type="protein sequence ID" value="KXJ87621.1"/>
    <property type="molecule type" value="Genomic_DNA"/>
</dbReference>
<evidence type="ECO:0000313" key="2">
    <source>
        <dbReference type="EMBL" id="KXJ87621.1"/>
    </source>
</evidence>
<dbReference type="AlphaFoldDB" id="A0A136IRP2"/>
<accession>A0A136IRP2</accession>
<proteinExistence type="predicted"/>
<dbReference type="InParanoid" id="A0A136IRP2"/>
<feature type="compositionally biased region" description="Basic residues" evidence="1">
    <location>
        <begin position="8"/>
        <end position="21"/>
    </location>
</feature>
<keyword evidence="3" id="KW-1185">Reference proteome</keyword>
<evidence type="ECO:0000256" key="1">
    <source>
        <dbReference type="SAM" id="MobiDB-lite"/>
    </source>
</evidence>
<organism evidence="2 3">
    <name type="scientific">Microdochium bolleyi</name>
    <dbReference type="NCBI Taxonomy" id="196109"/>
    <lineage>
        <taxon>Eukaryota</taxon>
        <taxon>Fungi</taxon>
        <taxon>Dikarya</taxon>
        <taxon>Ascomycota</taxon>
        <taxon>Pezizomycotina</taxon>
        <taxon>Sordariomycetes</taxon>
        <taxon>Xylariomycetidae</taxon>
        <taxon>Xylariales</taxon>
        <taxon>Microdochiaceae</taxon>
        <taxon>Microdochium</taxon>
    </lineage>
</organism>
<evidence type="ECO:0000313" key="3">
    <source>
        <dbReference type="Proteomes" id="UP000070501"/>
    </source>
</evidence>
<protein>
    <submittedName>
        <fullName evidence="2">Uncharacterized protein</fullName>
    </submittedName>
</protein>
<dbReference type="Proteomes" id="UP000070501">
    <property type="component" value="Unassembled WGS sequence"/>
</dbReference>
<sequence>MSPSPSLLHHHHNHHHQPRNHRRAPLLFLPPAACLHHCHPAPAGLTRPCRPSHATPPTTRQSRPDHTLIIHHQACHHSYPDSASRACRQQHCANRSDHDSEPTHQYTLSSLERIAQRISLCTFHQHSHPSHEA</sequence>
<name>A0A136IRP2_9PEZI</name>
<feature type="region of interest" description="Disordered" evidence="1">
    <location>
        <begin position="1"/>
        <end position="21"/>
    </location>
</feature>
<gene>
    <name evidence="2" type="ORF">Micbo1qcDRAFT_20741</name>
</gene>